<dbReference type="OrthoDB" id="2516597at2759"/>
<accession>A0A9P6TBZ1</accession>
<comment type="caution">
    <text evidence="1">The sequence shown here is derived from an EMBL/GenBank/DDBJ whole genome shotgun (WGS) entry which is preliminary data.</text>
</comment>
<dbReference type="AlphaFoldDB" id="A0A9P6TBZ1"/>
<dbReference type="EMBL" id="MU167265">
    <property type="protein sequence ID" value="KAG0146169.1"/>
    <property type="molecule type" value="Genomic_DNA"/>
</dbReference>
<dbReference type="Proteomes" id="UP000886653">
    <property type="component" value="Unassembled WGS sequence"/>
</dbReference>
<reference evidence="1" key="1">
    <citation type="submission" date="2013-11" db="EMBL/GenBank/DDBJ databases">
        <title>Genome sequence of the fusiform rust pathogen reveals effectors for host alternation and coevolution with pine.</title>
        <authorList>
            <consortium name="DOE Joint Genome Institute"/>
            <person name="Smith K."/>
            <person name="Pendleton A."/>
            <person name="Kubisiak T."/>
            <person name="Anderson C."/>
            <person name="Salamov A."/>
            <person name="Aerts A."/>
            <person name="Riley R."/>
            <person name="Clum A."/>
            <person name="Lindquist E."/>
            <person name="Ence D."/>
            <person name="Campbell M."/>
            <person name="Kronenberg Z."/>
            <person name="Feau N."/>
            <person name="Dhillon B."/>
            <person name="Hamelin R."/>
            <person name="Burleigh J."/>
            <person name="Smith J."/>
            <person name="Yandell M."/>
            <person name="Nelson C."/>
            <person name="Grigoriev I."/>
            <person name="Davis J."/>
        </authorList>
    </citation>
    <scope>NUCLEOTIDE SEQUENCE</scope>
    <source>
        <strain evidence="1">G11</strain>
    </source>
</reference>
<gene>
    <name evidence="1" type="ORF">CROQUDRAFT_133340</name>
</gene>
<evidence type="ECO:0000313" key="1">
    <source>
        <dbReference type="EMBL" id="KAG0146169.1"/>
    </source>
</evidence>
<organism evidence="1 2">
    <name type="scientific">Cronartium quercuum f. sp. fusiforme G11</name>
    <dbReference type="NCBI Taxonomy" id="708437"/>
    <lineage>
        <taxon>Eukaryota</taxon>
        <taxon>Fungi</taxon>
        <taxon>Dikarya</taxon>
        <taxon>Basidiomycota</taxon>
        <taxon>Pucciniomycotina</taxon>
        <taxon>Pucciniomycetes</taxon>
        <taxon>Pucciniales</taxon>
        <taxon>Coleosporiaceae</taxon>
        <taxon>Cronartium</taxon>
    </lineage>
</organism>
<sequence length="105" mass="12107">MESSKDAADTFLNSLEFLKPKSSHENRIQLAQDEITVTKTILDFLLETQKTAKSVLLAAHDPEHKILLARLEETIEMHRVNLNKLQMLLEIKKDYATHVIKQKLL</sequence>
<evidence type="ECO:0000313" key="2">
    <source>
        <dbReference type="Proteomes" id="UP000886653"/>
    </source>
</evidence>
<proteinExistence type="predicted"/>
<name>A0A9P6TBZ1_9BASI</name>
<keyword evidence="2" id="KW-1185">Reference proteome</keyword>
<protein>
    <submittedName>
        <fullName evidence="1">Uncharacterized protein</fullName>
    </submittedName>
</protein>